<evidence type="ECO:0000256" key="3">
    <source>
        <dbReference type="ARBA" id="ARBA00007811"/>
    </source>
</evidence>
<comment type="subcellular location">
    <subcellularLocation>
        <location evidence="13">Endoplasmic reticulum membrane</location>
        <topology evidence="13">Multi-pass membrane protein</topology>
    </subcellularLocation>
    <subcellularLocation>
        <location evidence="1">Membrane</location>
        <topology evidence="1">Multi-pass membrane protein</topology>
    </subcellularLocation>
</comment>
<dbReference type="Proteomes" id="UP000223968">
    <property type="component" value="Unassembled WGS sequence"/>
</dbReference>
<dbReference type="PANTHER" id="PTHR11035">
    <property type="entry name" value="VERY-LONG-CHAIN (3R)-3-HYDROXYACYL-COA DEHYDRATASE"/>
    <property type="match status" value="1"/>
</dbReference>
<feature type="transmembrane region" description="Helical" evidence="13">
    <location>
        <begin position="146"/>
        <end position="166"/>
    </location>
</feature>
<dbReference type="GO" id="GO:0042761">
    <property type="term" value="P:very long-chain fatty acid biosynthetic process"/>
    <property type="evidence" value="ECO:0007669"/>
    <property type="project" value="TreeGrafter"/>
</dbReference>
<evidence type="ECO:0000313" key="14">
    <source>
        <dbReference type="EMBL" id="PGH13647.1"/>
    </source>
</evidence>
<dbReference type="Pfam" id="PF04387">
    <property type="entry name" value="PTPLA"/>
    <property type="match status" value="1"/>
</dbReference>
<keyword evidence="6 13" id="KW-0812">Transmembrane</keyword>
<dbReference type="GO" id="GO:0102158">
    <property type="term" value="F:very-long-chain (3R)-3-hydroxyacyl-CoA dehydratase activity"/>
    <property type="evidence" value="ECO:0007669"/>
    <property type="project" value="UniProtKB-EC"/>
</dbReference>
<keyword evidence="10 13" id="KW-0472">Membrane</keyword>
<dbReference type="GO" id="GO:0005789">
    <property type="term" value="C:endoplasmic reticulum membrane"/>
    <property type="evidence" value="ECO:0007669"/>
    <property type="project" value="UniProtKB-SubCell"/>
</dbReference>
<keyword evidence="13" id="KW-0256">Endoplasmic reticulum</keyword>
<evidence type="ECO:0000256" key="10">
    <source>
        <dbReference type="ARBA" id="ARBA00023136"/>
    </source>
</evidence>
<dbReference type="EMBL" id="PDNB01000043">
    <property type="protein sequence ID" value="PGH13647.1"/>
    <property type="molecule type" value="Genomic_DNA"/>
</dbReference>
<dbReference type="GO" id="GO:0030497">
    <property type="term" value="P:fatty acid elongation"/>
    <property type="evidence" value="ECO:0007669"/>
    <property type="project" value="TreeGrafter"/>
</dbReference>
<dbReference type="STRING" id="1447875.A0A2B7XYV0"/>
<evidence type="ECO:0000256" key="5">
    <source>
        <dbReference type="ARBA" id="ARBA00022516"/>
    </source>
</evidence>
<organism evidence="14 15">
    <name type="scientific">Helicocarpus griseus UAMH5409</name>
    <dbReference type="NCBI Taxonomy" id="1447875"/>
    <lineage>
        <taxon>Eukaryota</taxon>
        <taxon>Fungi</taxon>
        <taxon>Dikarya</taxon>
        <taxon>Ascomycota</taxon>
        <taxon>Pezizomycotina</taxon>
        <taxon>Eurotiomycetes</taxon>
        <taxon>Eurotiomycetidae</taxon>
        <taxon>Onygenales</taxon>
        <taxon>Ajellomycetaceae</taxon>
        <taxon>Helicocarpus</taxon>
    </lineage>
</organism>
<evidence type="ECO:0000256" key="7">
    <source>
        <dbReference type="ARBA" id="ARBA00022832"/>
    </source>
</evidence>
<evidence type="ECO:0000256" key="8">
    <source>
        <dbReference type="ARBA" id="ARBA00022989"/>
    </source>
</evidence>
<evidence type="ECO:0000256" key="4">
    <source>
        <dbReference type="ARBA" id="ARBA00013122"/>
    </source>
</evidence>
<dbReference type="UniPathway" id="UPA00094"/>
<keyword evidence="7 13" id="KW-0276">Fatty acid metabolism</keyword>
<dbReference type="EC" id="4.2.1.134" evidence="4 13"/>
<evidence type="ECO:0000256" key="12">
    <source>
        <dbReference type="ARBA" id="ARBA00023239"/>
    </source>
</evidence>
<dbReference type="AlphaFoldDB" id="A0A2B7XYV0"/>
<comment type="caution">
    <text evidence="13">Lacks conserved residue(s) required for the propagation of feature annotation.</text>
</comment>
<proteinExistence type="inferred from homology"/>
<dbReference type="InterPro" id="IPR007482">
    <property type="entry name" value="Tyr_Pase-like_PTPLA"/>
</dbReference>
<evidence type="ECO:0000256" key="1">
    <source>
        <dbReference type="ARBA" id="ARBA00004141"/>
    </source>
</evidence>
<evidence type="ECO:0000256" key="13">
    <source>
        <dbReference type="RuleBase" id="RU363109"/>
    </source>
</evidence>
<feature type="transmembrane region" description="Helical" evidence="13">
    <location>
        <begin position="117"/>
        <end position="140"/>
    </location>
</feature>
<keyword evidence="12 13" id="KW-0456">Lyase</keyword>
<dbReference type="PANTHER" id="PTHR11035:SF24">
    <property type="entry name" value="VERY-LONG-CHAIN (3R)-3-HYDROXYACYL-COA DEHYDRATASE"/>
    <property type="match status" value="1"/>
</dbReference>
<keyword evidence="9 13" id="KW-0443">Lipid metabolism</keyword>
<comment type="function">
    <text evidence="13">Catalyzes the third of the four reactions of the long-chain fatty acids elongation cycle. This endoplasmic reticulum-bound enzymatic process, allows the addition of two carbons to the chain of long- and very long-chain fatty acids/VLCFAs per cycle. This enzyme catalyzes the dehydration of the 3-hydroxyacyl-CoA intermediate into trans-2,3-enoyl-CoA, within each cycle of fatty acid elongation. Thereby, it participates to the production of VLCFAs of different chain lengths that are involved in multiple biological processes as precursors of membrane lipids and lipid mediators.</text>
</comment>
<reference evidence="14 15" key="1">
    <citation type="submission" date="2017-10" db="EMBL/GenBank/DDBJ databases">
        <title>Comparative genomics in systemic dimorphic fungi from Ajellomycetaceae.</title>
        <authorList>
            <person name="Munoz J.F."/>
            <person name="Mcewen J.G."/>
            <person name="Clay O.K."/>
            <person name="Cuomo C.A."/>
        </authorList>
    </citation>
    <scope>NUCLEOTIDE SEQUENCE [LARGE SCALE GENOMIC DNA]</scope>
    <source>
        <strain evidence="14 15">UAMH5409</strain>
    </source>
</reference>
<accession>A0A2B7XYV0</accession>
<evidence type="ECO:0000313" key="15">
    <source>
        <dbReference type="Proteomes" id="UP000223968"/>
    </source>
</evidence>
<comment type="similarity">
    <text evidence="3 13">Belongs to the very long-chain fatty acids dehydratase HACD family.</text>
</comment>
<gene>
    <name evidence="14" type="ORF">AJ79_03495</name>
</gene>
<keyword evidence="15" id="KW-1185">Reference proteome</keyword>
<keyword evidence="11 13" id="KW-0275">Fatty acid biosynthesis</keyword>
<evidence type="ECO:0000256" key="2">
    <source>
        <dbReference type="ARBA" id="ARBA00005194"/>
    </source>
</evidence>
<keyword evidence="5 13" id="KW-0444">Lipid biosynthesis</keyword>
<evidence type="ECO:0000256" key="9">
    <source>
        <dbReference type="ARBA" id="ARBA00023098"/>
    </source>
</evidence>
<dbReference type="OrthoDB" id="46988at2759"/>
<sequence>MAPKTSAPQPRAIRLYLLTYNTTAALFWLHILLTTLSTLLSSSSSPNISSVYTSLEPWTRCAQTLAVAEILHAATGIIHSPIFTTFTQVFARSVQVWAINYAFPAVTASSRPYPAMLLAWATADVVRYCYFAVMLAGWSIPGVLKWLRYSLFIVLYPVGIGGEWWLMYKATTVTSNWAVAGIFYFFLCLYVPGE</sequence>
<protein>
    <recommendedName>
        <fullName evidence="4 13">Very-long-chain (3R)-3-hydroxyacyl-CoA dehydratase</fullName>
        <ecNumber evidence="4 13">4.2.1.134</ecNumber>
    </recommendedName>
</protein>
<comment type="caution">
    <text evidence="14">The sequence shown here is derived from an EMBL/GenBank/DDBJ whole genome shotgun (WGS) entry which is preliminary data.</text>
</comment>
<name>A0A2B7XYV0_9EURO</name>
<feature type="transmembrane region" description="Helical" evidence="13">
    <location>
        <begin position="20"/>
        <end position="40"/>
    </location>
</feature>
<keyword evidence="8 13" id="KW-1133">Transmembrane helix</keyword>
<evidence type="ECO:0000256" key="11">
    <source>
        <dbReference type="ARBA" id="ARBA00023160"/>
    </source>
</evidence>
<comment type="pathway">
    <text evidence="2 13">Lipid metabolism; fatty acid biosynthesis.</text>
</comment>
<feature type="transmembrane region" description="Helical" evidence="13">
    <location>
        <begin position="173"/>
        <end position="192"/>
    </location>
</feature>
<evidence type="ECO:0000256" key="6">
    <source>
        <dbReference type="ARBA" id="ARBA00022692"/>
    </source>
</evidence>
<dbReference type="GO" id="GO:0030148">
    <property type="term" value="P:sphingolipid biosynthetic process"/>
    <property type="evidence" value="ECO:0007669"/>
    <property type="project" value="TreeGrafter"/>
</dbReference>
<comment type="catalytic activity">
    <reaction evidence="13">
        <text>a very-long-chain (3R)-3-hydroxyacyl-CoA = a very-long-chain (2E)-enoyl-CoA + H2O</text>
        <dbReference type="Rhea" id="RHEA:45812"/>
        <dbReference type="ChEBI" id="CHEBI:15377"/>
        <dbReference type="ChEBI" id="CHEBI:83728"/>
        <dbReference type="ChEBI" id="CHEBI:85440"/>
        <dbReference type="EC" id="4.2.1.134"/>
    </reaction>
</comment>